<dbReference type="Proteomes" id="UP000789525">
    <property type="component" value="Unassembled WGS sequence"/>
</dbReference>
<evidence type="ECO:0000313" key="2">
    <source>
        <dbReference type="Proteomes" id="UP000789525"/>
    </source>
</evidence>
<keyword evidence="2" id="KW-1185">Reference proteome</keyword>
<reference evidence="1" key="1">
    <citation type="submission" date="2021-06" db="EMBL/GenBank/DDBJ databases">
        <authorList>
            <person name="Kallberg Y."/>
            <person name="Tangrot J."/>
            <person name="Rosling A."/>
        </authorList>
    </citation>
    <scope>NUCLEOTIDE SEQUENCE</scope>
    <source>
        <strain evidence="1">CL356</strain>
    </source>
</reference>
<name>A0ACA9PIB3_9GLOM</name>
<accession>A0ACA9PIB3</accession>
<dbReference type="EMBL" id="CAJVPT010033624">
    <property type="protein sequence ID" value="CAG8705478.1"/>
    <property type="molecule type" value="Genomic_DNA"/>
</dbReference>
<evidence type="ECO:0000313" key="1">
    <source>
        <dbReference type="EMBL" id="CAG8705478.1"/>
    </source>
</evidence>
<organism evidence="1 2">
    <name type="scientific">Acaulospora colombiana</name>
    <dbReference type="NCBI Taxonomy" id="27376"/>
    <lineage>
        <taxon>Eukaryota</taxon>
        <taxon>Fungi</taxon>
        <taxon>Fungi incertae sedis</taxon>
        <taxon>Mucoromycota</taxon>
        <taxon>Glomeromycotina</taxon>
        <taxon>Glomeromycetes</taxon>
        <taxon>Diversisporales</taxon>
        <taxon>Acaulosporaceae</taxon>
        <taxon>Acaulospora</taxon>
    </lineage>
</organism>
<comment type="caution">
    <text evidence="1">The sequence shown here is derived from an EMBL/GenBank/DDBJ whole genome shotgun (WGS) entry which is preliminary data.</text>
</comment>
<proteinExistence type="predicted"/>
<feature type="non-terminal residue" evidence="1">
    <location>
        <position position="1"/>
    </location>
</feature>
<gene>
    <name evidence="1" type="ORF">ACOLOM_LOCUS10436</name>
</gene>
<feature type="non-terminal residue" evidence="1">
    <location>
        <position position="515"/>
    </location>
</feature>
<protein>
    <submittedName>
        <fullName evidence="1">16532_t:CDS:1</fullName>
    </submittedName>
</protein>
<sequence>ASQLICKWDDPQLFPRSYFARALLEPPFDPLNSPYARSVFASYASACVILATQFWALLHPAPQTACLRPLLSLILVRTIFLEMINSEPLLDRAVELFQHARAGKRIARGLVRSKSLLEKAHKAINSFRSGTWTRPTATDSELYKSFGSSGIIVVPKSSPESTPDTNSDATSATNSFSENSLASVLGTENKQSSGYPETTVLPGLGTTTSDGFLQSIFGNSWVLGSSLDKALEPPDSILSRHSPSLTSPESQITPYPMSGSQPETQGQNIKSTGPAILRTVDEVQGISQVPIANTSSSTLSFNDPQASILWEAFLREKHNLDLTISGQPLTQQNYEQNMAENVNHKQSEHSRAKNCAEYYRYLAQTVSSEEELPYVPTARFFPKVNGSSSTMATFGGLSDKIFLYKLRLILSNTEQLHVRIDELTERIRELEEALANLQSLHSDEPHPLLKESTEPLTTAFGSLRLHDDLMSNDGPAIDPVPQVYPSSDLSQSVNPLEDAGGLDFVNASFPHSRHE</sequence>